<dbReference type="GO" id="GO:0072546">
    <property type="term" value="C:EMC complex"/>
    <property type="evidence" value="ECO:0007669"/>
    <property type="project" value="InterPro"/>
</dbReference>
<keyword evidence="5" id="KW-0256">Endoplasmic reticulum</keyword>
<evidence type="ECO:0000256" key="8">
    <source>
        <dbReference type="SAM" id="Phobius"/>
    </source>
</evidence>
<evidence type="ECO:0000313" key="9">
    <source>
        <dbReference type="EMBL" id="EJT45554.1"/>
    </source>
</evidence>
<evidence type="ECO:0000256" key="4">
    <source>
        <dbReference type="ARBA" id="ARBA00022692"/>
    </source>
</evidence>
<comment type="similarity">
    <text evidence="2">Belongs to the EMC6 family.</text>
</comment>
<dbReference type="Pfam" id="PF07019">
    <property type="entry name" value="EMC6"/>
    <property type="match status" value="1"/>
</dbReference>
<dbReference type="RefSeq" id="XP_014176684.1">
    <property type="nucleotide sequence ID" value="XM_014321209.1"/>
</dbReference>
<dbReference type="InterPro" id="IPR008504">
    <property type="entry name" value="Emc6"/>
</dbReference>
<evidence type="ECO:0000313" key="10">
    <source>
        <dbReference type="Proteomes" id="UP000002748"/>
    </source>
</evidence>
<comment type="caution">
    <text evidence="9">The sequence shown here is derived from an EMBL/GenBank/DDBJ whole genome shotgun (WGS) entry which is preliminary data.</text>
</comment>
<feature type="transmembrane region" description="Helical" evidence="8">
    <location>
        <begin position="73"/>
        <end position="91"/>
    </location>
</feature>
<dbReference type="AlphaFoldDB" id="J6EMM7"/>
<dbReference type="PANTHER" id="PTHR20994">
    <property type="entry name" value="ER MEMBRANE PROTEIN COMPLEX SUBUNIT 6"/>
    <property type="match status" value="1"/>
</dbReference>
<protein>
    <recommendedName>
        <fullName evidence="3">ER membrane protein complex subunit 6</fullName>
    </recommendedName>
</protein>
<dbReference type="InterPro" id="IPR029008">
    <property type="entry name" value="EMC6-like"/>
</dbReference>
<name>J6EMM7_TRIAS</name>
<dbReference type="GeneID" id="25989512"/>
<keyword evidence="6 8" id="KW-1133">Transmembrane helix</keyword>
<comment type="subcellular location">
    <subcellularLocation>
        <location evidence="1">Endoplasmic reticulum membrane</location>
        <topology evidence="1">Multi-pass membrane protein</topology>
    </subcellularLocation>
</comment>
<dbReference type="VEuPathDB" id="FungiDB:A1Q1_06000"/>
<dbReference type="Proteomes" id="UP000002748">
    <property type="component" value="Unassembled WGS sequence"/>
</dbReference>
<accession>J6EMM7</accession>
<evidence type="ECO:0000256" key="3">
    <source>
        <dbReference type="ARBA" id="ARBA00020827"/>
    </source>
</evidence>
<gene>
    <name evidence="9" type="ORF">A1Q1_06000</name>
</gene>
<evidence type="ECO:0000256" key="5">
    <source>
        <dbReference type="ARBA" id="ARBA00022824"/>
    </source>
</evidence>
<proteinExistence type="inferred from homology"/>
<feature type="transmembrane region" description="Helical" evidence="8">
    <location>
        <begin position="33"/>
        <end position="52"/>
    </location>
</feature>
<keyword evidence="4 8" id="KW-0812">Transmembrane</keyword>
<dbReference type="GO" id="GO:0034975">
    <property type="term" value="P:protein folding in endoplasmic reticulum"/>
    <property type="evidence" value="ECO:0007669"/>
    <property type="project" value="TreeGrafter"/>
</dbReference>
<evidence type="ECO:0000256" key="6">
    <source>
        <dbReference type="ARBA" id="ARBA00022989"/>
    </source>
</evidence>
<sequence>MNPAASEPVALSQSQFSPNASAVYPPAAQHNTAVIGSLATVSVFLASDPLLWPSFYPSFSRTSQTITSTGRRANHQLTACFAGLVAGILGLTNLAGFGLYLLTAIVTGLTIAAVKMHGNVGRYAVQAHASSGPLGAANVSAWRGWVETMGLGQENLLGFLLFWIGGYALVHE</sequence>
<dbReference type="KEGG" id="tasa:A1Q1_06000"/>
<dbReference type="EMBL" id="ALBS01000324">
    <property type="protein sequence ID" value="EJT45554.1"/>
    <property type="molecule type" value="Genomic_DNA"/>
</dbReference>
<dbReference type="GO" id="GO:0000045">
    <property type="term" value="P:autophagosome assembly"/>
    <property type="evidence" value="ECO:0007669"/>
    <property type="project" value="TreeGrafter"/>
</dbReference>
<reference evidence="9 10" key="1">
    <citation type="journal article" date="2012" name="Eukaryot. Cell">
        <title>Draft genome sequence of CBS 2479, the standard type strain of Trichosporon asahii.</title>
        <authorList>
            <person name="Yang R.Y."/>
            <person name="Li H.T."/>
            <person name="Zhu H."/>
            <person name="Zhou G.P."/>
            <person name="Wang M."/>
            <person name="Wang L."/>
        </authorList>
    </citation>
    <scope>NUCLEOTIDE SEQUENCE [LARGE SCALE GENOMIC DNA]</scope>
    <source>
        <strain evidence="10">ATCC 90039 / CBS 2479 / JCM 2466 / KCTC 7840 / NCYC 2677 / UAMH 7654</strain>
    </source>
</reference>
<dbReference type="PANTHER" id="PTHR20994:SF0">
    <property type="entry name" value="ER MEMBRANE PROTEIN COMPLEX SUBUNIT 6"/>
    <property type="match status" value="1"/>
</dbReference>
<evidence type="ECO:0000256" key="2">
    <source>
        <dbReference type="ARBA" id="ARBA00009436"/>
    </source>
</evidence>
<dbReference type="HOGENOM" id="CLU_1556374_0_0_1"/>
<keyword evidence="7 8" id="KW-0472">Membrane</keyword>
<dbReference type="OrthoDB" id="16510at2759"/>
<evidence type="ECO:0000256" key="7">
    <source>
        <dbReference type="ARBA" id="ARBA00023136"/>
    </source>
</evidence>
<evidence type="ECO:0000256" key="1">
    <source>
        <dbReference type="ARBA" id="ARBA00004477"/>
    </source>
</evidence>
<organism evidence="9 10">
    <name type="scientific">Trichosporon asahii var. asahii (strain ATCC 90039 / CBS 2479 / JCM 2466 / KCTC 7840 / NBRC 103889/ NCYC 2677 / UAMH 7654)</name>
    <name type="common">Yeast</name>
    <dbReference type="NCBI Taxonomy" id="1186058"/>
    <lineage>
        <taxon>Eukaryota</taxon>
        <taxon>Fungi</taxon>
        <taxon>Dikarya</taxon>
        <taxon>Basidiomycota</taxon>
        <taxon>Agaricomycotina</taxon>
        <taxon>Tremellomycetes</taxon>
        <taxon>Trichosporonales</taxon>
        <taxon>Trichosporonaceae</taxon>
        <taxon>Trichosporon</taxon>
    </lineage>
</organism>